<evidence type="ECO:0000313" key="3">
    <source>
        <dbReference type="Proteomes" id="UP001175001"/>
    </source>
</evidence>
<protein>
    <submittedName>
        <fullName evidence="2">Uncharacterized protein</fullName>
    </submittedName>
</protein>
<gene>
    <name evidence="2" type="ORF">DIS24_g4464</name>
</gene>
<evidence type="ECO:0000256" key="1">
    <source>
        <dbReference type="SAM" id="MobiDB-lite"/>
    </source>
</evidence>
<feature type="region of interest" description="Disordered" evidence="1">
    <location>
        <begin position="100"/>
        <end position="122"/>
    </location>
</feature>
<accession>A0AA39YUA1</accession>
<dbReference type="Proteomes" id="UP001175001">
    <property type="component" value="Unassembled WGS sequence"/>
</dbReference>
<feature type="region of interest" description="Disordered" evidence="1">
    <location>
        <begin position="1"/>
        <end position="84"/>
    </location>
</feature>
<dbReference type="EMBL" id="JAUJDW010000016">
    <property type="protein sequence ID" value="KAK0658753.1"/>
    <property type="molecule type" value="Genomic_DNA"/>
</dbReference>
<sequence>MNEHGGKPAASAVDQRPADDASTPGPADPSGHVAEPSNAVMPTAENVVRSVLAASGLSPSANSSEAPRDTTRAPGRIVRATSEAADTVADAARDVKSAISGSAVKAGKKLDDKAESSLGPYGSPGTCVPSDLDPLAAAVHAGLDLEAGASESDEDAGEGRESCAGVDAQNGKERRE</sequence>
<reference evidence="2" key="1">
    <citation type="submission" date="2023-06" db="EMBL/GenBank/DDBJ databases">
        <title>Multi-omics analyses reveal the molecular pathogenesis toolkit of Lasiodiplodia hormozganensis, a cross-kingdom pathogen.</title>
        <authorList>
            <person name="Felix C."/>
            <person name="Meneses R."/>
            <person name="Goncalves M.F.M."/>
            <person name="Tilleman L."/>
            <person name="Duarte A.S."/>
            <person name="Jorrin-Novo J.V."/>
            <person name="Van De Peer Y."/>
            <person name="Deforce D."/>
            <person name="Van Nieuwerburgh F."/>
            <person name="Esteves A.C."/>
            <person name="Alves A."/>
        </authorList>
    </citation>
    <scope>NUCLEOTIDE SEQUENCE</scope>
    <source>
        <strain evidence="2">CBS 339.90</strain>
    </source>
</reference>
<name>A0AA39YUA1_9PEZI</name>
<dbReference type="AlphaFoldDB" id="A0AA39YUA1"/>
<organism evidence="2 3">
    <name type="scientific">Lasiodiplodia hormozganensis</name>
    <dbReference type="NCBI Taxonomy" id="869390"/>
    <lineage>
        <taxon>Eukaryota</taxon>
        <taxon>Fungi</taxon>
        <taxon>Dikarya</taxon>
        <taxon>Ascomycota</taxon>
        <taxon>Pezizomycotina</taxon>
        <taxon>Dothideomycetes</taxon>
        <taxon>Dothideomycetes incertae sedis</taxon>
        <taxon>Botryosphaeriales</taxon>
        <taxon>Botryosphaeriaceae</taxon>
        <taxon>Lasiodiplodia</taxon>
    </lineage>
</organism>
<keyword evidence="3" id="KW-1185">Reference proteome</keyword>
<proteinExistence type="predicted"/>
<feature type="region of interest" description="Disordered" evidence="1">
    <location>
        <begin position="144"/>
        <end position="176"/>
    </location>
</feature>
<comment type="caution">
    <text evidence="2">The sequence shown here is derived from an EMBL/GenBank/DDBJ whole genome shotgun (WGS) entry which is preliminary data.</text>
</comment>
<evidence type="ECO:0000313" key="2">
    <source>
        <dbReference type="EMBL" id="KAK0658753.1"/>
    </source>
</evidence>